<dbReference type="GO" id="GO:0000287">
    <property type="term" value="F:magnesium ion binding"/>
    <property type="evidence" value="ECO:0007669"/>
    <property type="project" value="UniProtKB-UniRule"/>
</dbReference>
<evidence type="ECO:0000256" key="3">
    <source>
        <dbReference type="ARBA" id="ARBA00022722"/>
    </source>
</evidence>
<evidence type="ECO:0000256" key="8">
    <source>
        <dbReference type="HAMAP-Rule" id="MF_00265"/>
    </source>
</evidence>
<evidence type="ECO:0000256" key="5">
    <source>
        <dbReference type="ARBA" id="ARBA00022801"/>
    </source>
</evidence>
<keyword evidence="4 8" id="KW-0479">Metal-binding</keyword>
<dbReference type="EMBL" id="CP060394">
    <property type="protein sequence ID" value="QNI34634.1"/>
    <property type="molecule type" value="Genomic_DNA"/>
</dbReference>
<protein>
    <recommendedName>
        <fullName evidence="8">Ribonuclease VapC</fullName>
        <shortName evidence="8">RNase VapC</shortName>
        <ecNumber evidence="8">3.1.-.-</ecNumber>
    </recommendedName>
    <alternativeName>
        <fullName evidence="8">Toxin VapC</fullName>
    </alternativeName>
</protein>
<evidence type="ECO:0000256" key="7">
    <source>
        <dbReference type="ARBA" id="ARBA00038093"/>
    </source>
</evidence>
<reference evidence="10 11" key="1">
    <citation type="submission" date="2020-08" db="EMBL/GenBank/DDBJ databases">
        <title>Edaphobacter telluris sp. nov. and Acidobacterium dinghuensis sp. nov., two acidobacteria isolated from forest soil.</title>
        <authorList>
            <person name="Fu J."/>
            <person name="Qiu L."/>
        </authorList>
    </citation>
    <scope>NUCLEOTIDE SEQUENCE [LARGE SCALE GENOMIC DNA]</scope>
    <source>
        <strain evidence="10">4Y35</strain>
    </source>
</reference>
<dbReference type="GO" id="GO:0016787">
    <property type="term" value="F:hydrolase activity"/>
    <property type="evidence" value="ECO:0007669"/>
    <property type="project" value="UniProtKB-KW"/>
</dbReference>
<dbReference type="AlphaFoldDB" id="A0A7G8BQ14"/>
<dbReference type="PANTHER" id="PTHR33653:SF1">
    <property type="entry name" value="RIBONUCLEASE VAPC2"/>
    <property type="match status" value="1"/>
</dbReference>
<name>A0A7G8BQ14_9BACT</name>
<keyword evidence="6 8" id="KW-0460">Magnesium</keyword>
<keyword evidence="3 8" id="KW-0540">Nuclease</keyword>
<feature type="binding site" evidence="8">
    <location>
        <position position="102"/>
    </location>
    <ligand>
        <name>Mg(2+)</name>
        <dbReference type="ChEBI" id="CHEBI:18420"/>
    </ligand>
</feature>
<dbReference type="GO" id="GO:0004540">
    <property type="term" value="F:RNA nuclease activity"/>
    <property type="evidence" value="ECO:0007669"/>
    <property type="project" value="InterPro"/>
</dbReference>
<dbReference type="Pfam" id="PF01850">
    <property type="entry name" value="PIN"/>
    <property type="match status" value="1"/>
</dbReference>
<comment type="function">
    <text evidence="8">Toxic component of a toxin-antitoxin (TA) system. An RNase.</text>
</comment>
<dbReference type="GO" id="GO:0090729">
    <property type="term" value="F:toxin activity"/>
    <property type="evidence" value="ECO:0007669"/>
    <property type="project" value="UniProtKB-KW"/>
</dbReference>
<gene>
    <name evidence="8" type="primary">vapC</name>
    <name evidence="10" type="ORF">H7849_12480</name>
</gene>
<evidence type="ECO:0000313" key="11">
    <source>
        <dbReference type="Proteomes" id="UP000515312"/>
    </source>
</evidence>
<dbReference type="EC" id="3.1.-.-" evidence="8"/>
<keyword evidence="2 8" id="KW-1277">Toxin-antitoxin system</keyword>
<dbReference type="HAMAP" id="MF_00265">
    <property type="entry name" value="VapC_Nob1"/>
    <property type="match status" value="1"/>
</dbReference>
<comment type="cofactor">
    <cofactor evidence="1 8">
        <name>Mg(2+)</name>
        <dbReference type="ChEBI" id="CHEBI:18420"/>
    </cofactor>
</comment>
<evidence type="ECO:0000256" key="4">
    <source>
        <dbReference type="ARBA" id="ARBA00022723"/>
    </source>
</evidence>
<keyword evidence="11" id="KW-1185">Reference proteome</keyword>
<comment type="similarity">
    <text evidence="7 8">Belongs to the PINc/VapC protein family.</text>
</comment>
<dbReference type="InterPro" id="IPR022907">
    <property type="entry name" value="VapC_family"/>
</dbReference>
<evidence type="ECO:0000256" key="6">
    <source>
        <dbReference type="ARBA" id="ARBA00022842"/>
    </source>
</evidence>
<dbReference type="InterPro" id="IPR002716">
    <property type="entry name" value="PIN_dom"/>
</dbReference>
<feature type="domain" description="PIN" evidence="9">
    <location>
        <begin position="3"/>
        <end position="127"/>
    </location>
</feature>
<dbReference type="SUPFAM" id="SSF88723">
    <property type="entry name" value="PIN domain-like"/>
    <property type="match status" value="1"/>
</dbReference>
<evidence type="ECO:0000259" key="9">
    <source>
        <dbReference type="Pfam" id="PF01850"/>
    </source>
</evidence>
<dbReference type="InterPro" id="IPR050556">
    <property type="entry name" value="Type_II_TA_system_RNase"/>
</dbReference>
<proteinExistence type="inferred from homology"/>
<feature type="binding site" evidence="8">
    <location>
        <position position="6"/>
    </location>
    <ligand>
        <name>Mg(2+)</name>
        <dbReference type="ChEBI" id="CHEBI:18420"/>
    </ligand>
</feature>
<keyword evidence="5 8" id="KW-0378">Hydrolase</keyword>
<evidence type="ECO:0000313" key="10">
    <source>
        <dbReference type="EMBL" id="QNI34634.1"/>
    </source>
</evidence>
<evidence type="ECO:0000256" key="2">
    <source>
        <dbReference type="ARBA" id="ARBA00022649"/>
    </source>
</evidence>
<dbReference type="Proteomes" id="UP000515312">
    <property type="component" value="Chromosome"/>
</dbReference>
<accession>A0A7G8BQ14</accession>
<dbReference type="PANTHER" id="PTHR33653">
    <property type="entry name" value="RIBONUCLEASE VAPC2"/>
    <property type="match status" value="1"/>
</dbReference>
<dbReference type="KEGG" id="adin:H7849_12480"/>
<sequence>MIVLVDTSVWSLALRRQQENLNNQQLRLRRALEELIMEGRAQLLGVIRQELLSGIRHQQQFEKLRRTLRAFHDVVITTEDHEEAARIANRCRAEGVAGNPIDFFISAVAVRRKWEVFTLDEDFQRYRKCISLGIFKP</sequence>
<evidence type="ECO:0000256" key="1">
    <source>
        <dbReference type="ARBA" id="ARBA00001946"/>
    </source>
</evidence>
<keyword evidence="8" id="KW-0800">Toxin</keyword>
<dbReference type="Gene3D" id="3.40.50.1010">
    <property type="entry name" value="5'-nuclease"/>
    <property type="match status" value="1"/>
</dbReference>
<dbReference type="InterPro" id="IPR029060">
    <property type="entry name" value="PIN-like_dom_sf"/>
</dbReference>
<organism evidence="10 11">
    <name type="scientific">Alloacidobacterium dinghuense</name>
    <dbReference type="NCBI Taxonomy" id="2763107"/>
    <lineage>
        <taxon>Bacteria</taxon>
        <taxon>Pseudomonadati</taxon>
        <taxon>Acidobacteriota</taxon>
        <taxon>Terriglobia</taxon>
        <taxon>Terriglobales</taxon>
        <taxon>Acidobacteriaceae</taxon>
        <taxon>Alloacidobacterium</taxon>
    </lineage>
</organism>